<dbReference type="AlphaFoldDB" id="A0AAV2Z4H1"/>
<feature type="region of interest" description="Disordered" evidence="1">
    <location>
        <begin position="91"/>
        <end position="137"/>
    </location>
</feature>
<feature type="compositionally biased region" description="Basic residues" evidence="1">
    <location>
        <begin position="307"/>
        <end position="318"/>
    </location>
</feature>
<feature type="region of interest" description="Disordered" evidence="1">
    <location>
        <begin position="1"/>
        <end position="53"/>
    </location>
</feature>
<accession>A0AAV2Z4H1</accession>
<dbReference type="EMBL" id="DAKRPA010000066">
    <property type="protein sequence ID" value="DBA00312.1"/>
    <property type="molecule type" value="Genomic_DNA"/>
</dbReference>
<protein>
    <submittedName>
        <fullName evidence="2">Uncharacterized protein</fullName>
    </submittedName>
</protein>
<keyword evidence="3" id="KW-1185">Reference proteome</keyword>
<proteinExistence type="predicted"/>
<evidence type="ECO:0000256" key="1">
    <source>
        <dbReference type="SAM" id="MobiDB-lite"/>
    </source>
</evidence>
<feature type="compositionally biased region" description="Polar residues" evidence="1">
    <location>
        <begin position="265"/>
        <end position="282"/>
    </location>
</feature>
<sequence>MDDGSDALRSSAERRHRPERHRFGVRNRMNQRSRSPSTDGVEMGPHAMSPHDRSALMTPKFASVVDRITTTEPPHQYGRALLMGCDHALSRERRRGGSSPPEFNFGDQNQGPLIEDQPRDSKKYMSSKGSGQGIKPGAAIMGSEEAHLLRERFMPPTESSRFLSNILSKKRKAAANPKLQTDKKKLSLESMSAPRGSPHSSSPVKTTTQQARMTEWRTTRATSASKAADAVSSEKPRPRGRVSLDRSGTLAPAIGAIGDRVARRSSLTPPTRVSPRLKQNSPDWKKPSPSSSKKEIGQGSINFITRRSTRAQNAKKAKNKDGTADMPINLDSDSESEYERVDNSNGINPADEERAAIVEMKDVEVWIGPFECRADVFFNKEAMAICSIR</sequence>
<dbReference type="Proteomes" id="UP001146120">
    <property type="component" value="Unassembled WGS sequence"/>
</dbReference>
<organism evidence="2 3">
    <name type="scientific">Lagenidium giganteum</name>
    <dbReference type="NCBI Taxonomy" id="4803"/>
    <lineage>
        <taxon>Eukaryota</taxon>
        <taxon>Sar</taxon>
        <taxon>Stramenopiles</taxon>
        <taxon>Oomycota</taxon>
        <taxon>Peronosporomycetes</taxon>
        <taxon>Pythiales</taxon>
        <taxon>Pythiaceae</taxon>
    </lineage>
</organism>
<name>A0AAV2Z4H1_9STRA</name>
<feature type="compositionally biased region" description="Polar residues" evidence="1">
    <location>
        <begin position="198"/>
        <end position="212"/>
    </location>
</feature>
<gene>
    <name evidence="2" type="ORF">N0F65_001507</name>
</gene>
<reference evidence="2" key="2">
    <citation type="journal article" date="2023" name="Microbiol Resour">
        <title>Decontamination and Annotation of the Draft Genome Sequence of the Oomycete Lagenidium giganteum ARSEF 373.</title>
        <authorList>
            <person name="Morgan W.R."/>
            <person name="Tartar A."/>
        </authorList>
    </citation>
    <scope>NUCLEOTIDE SEQUENCE</scope>
    <source>
        <strain evidence="2">ARSEF 373</strain>
    </source>
</reference>
<evidence type="ECO:0000313" key="2">
    <source>
        <dbReference type="EMBL" id="DBA00312.1"/>
    </source>
</evidence>
<comment type="caution">
    <text evidence="2">The sequence shown here is derived from an EMBL/GenBank/DDBJ whole genome shotgun (WGS) entry which is preliminary data.</text>
</comment>
<feature type="compositionally biased region" description="Basic residues" evidence="1">
    <location>
        <begin position="14"/>
        <end position="31"/>
    </location>
</feature>
<evidence type="ECO:0000313" key="3">
    <source>
        <dbReference type="Proteomes" id="UP001146120"/>
    </source>
</evidence>
<feature type="region of interest" description="Disordered" evidence="1">
    <location>
        <begin position="169"/>
        <end position="348"/>
    </location>
</feature>
<feature type="compositionally biased region" description="Low complexity" evidence="1">
    <location>
        <begin position="219"/>
        <end position="231"/>
    </location>
</feature>
<reference evidence="2" key="1">
    <citation type="submission" date="2022-11" db="EMBL/GenBank/DDBJ databases">
        <authorList>
            <person name="Morgan W.R."/>
            <person name="Tartar A."/>
        </authorList>
    </citation>
    <scope>NUCLEOTIDE SEQUENCE</scope>
    <source>
        <strain evidence="2">ARSEF 373</strain>
    </source>
</reference>